<dbReference type="SUPFAM" id="SSF56801">
    <property type="entry name" value="Acetyl-CoA synthetase-like"/>
    <property type="match status" value="1"/>
</dbReference>
<keyword evidence="2" id="KW-1185">Reference proteome</keyword>
<accession>A0A559JAI0</accession>
<dbReference type="Proteomes" id="UP000316330">
    <property type="component" value="Unassembled WGS sequence"/>
</dbReference>
<reference evidence="1 2" key="1">
    <citation type="submission" date="2019-07" db="EMBL/GenBank/DDBJ databases">
        <authorList>
            <person name="Kim J."/>
        </authorList>
    </citation>
    <scope>NUCLEOTIDE SEQUENCE [LARGE SCALE GENOMIC DNA]</scope>
    <source>
        <strain evidence="1 2">G13</strain>
    </source>
</reference>
<gene>
    <name evidence="1" type="ORF">FPZ45_19890</name>
</gene>
<protein>
    <submittedName>
        <fullName evidence="1">CoF synthetase</fullName>
    </submittedName>
</protein>
<sequence>MRSSPFHDKIDRTARTFPWYGRLLADSGIDRFTVRALGQLPLVTAGLLERYYYGREHPYAIDESPDRVYSYRTSGTSSHIRKTIFYSGEDERNYIRVKSDLFRRLLAPSGVLTAISDMGTGHAAATAPEVFARLGIQADSISYELPIGSHLKRLKTLHPHVLYTMPSILDRLLTAAGNDASSFGIRRVLLVGEIASPAWRGSVAGRLRLAEDDITDTYGSIEIGTIAYYSHEHGRYLFTEGIQAEGIPSHALDENMEPLPDGESVLVVSSYVRHLFPALRYVTYDIVRDFRPILVNGVWKPSFQAIVRRIGPELKHGEKISVYDIENVVYRHLQDAEVCIRVRANKLAVLVDSKEQSPDVYKRIELELADRIPEIGAMIRGGILDAIQVLPSAIDSGENVMKRKKVFYD</sequence>
<proteinExistence type="predicted"/>
<dbReference type="InterPro" id="IPR042099">
    <property type="entry name" value="ANL_N_sf"/>
</dbReference>
<evidence type="ECO:0000313" key="1">
    <source>
        <dbReference type="EMBL" id="TVX96863.1"/>
    </source>
</evidence>
<comment type="caution">
    <text evidence="1">The sequence shown here is derived from an EMBL/GenBank/DDBJ whole genome shotgun (WGS) entry which is preliminary data.</text>
</comment>
<name>A0A559JAI0_9BACL</name>
<dbReference type="Gene3D" id="3.40.50.12780">
    <property type="entry name" value="N-terminal domain of ligase-like"/>
    <property type="match status" value="1"/>
</dbReference>
<dbReference type="EMBL" id="VNJJ01000014">
    <property type="protein sequence ID" value="TVX96863.1"/>
    <property type="molecule type" value="Genomic_DNA"/>
</dbReference>
<dbReference type="OrthoDB" id="3981340at2"/>
<organism evidence="1 2">
    <name type="scientific">Cohnella terricola</name>
    <dbReference type="NCBI Taxonomy" id="1289167"/>
    <lineage>
        <taxon>Bacteria</taxon>
        <taxon>Bacillati</taxon>
        <taxon>Bacillota</taxon>
        <taxon>Bacilli</taxon>
        <taxon>Bacillales</taxon>
        <taxon>Paenibacillaceae</taxon>
        <taxon>Cohnella</taxon>
    </lineage>
</organism>
<dbReference type="AlphaFoldDB" id="A0A559JAI0"/>
<dbReference type="PANTHER" id="PTHR43845">
    <property type="entry name" value="BLR5969 PROTEIN"/>
    <property type="match status" value="1"/>
</dbReference>
<dbReference type="PANTHER" id="PTHR43845:SF1">
    <property type="entry name" value="BLR5969 PROTEIN"/>
    <property type="match status" value="1"/>
</dbReference>
<dbReference type="RefSeq" id="WP_144705751.1">
    <property type="nucleotide sequence ID" value="NZ_VNJJ01000014.1"/>
</dbReference>
<evidence type="ECO:0000313" key="2">
    <source>
        <dbReference type="Proteomes" id="UP000316330"/>
    </source>
</evidence>